<dbReference type="CDD" id="cd24050">
    <property type="entry name" value="ASKHA_NBD_ANMK"/>
    <property type="match status" value="1"/>
</dbReference>
<dbReference type="RefSeq" id="WP_058356771.1">
    <property type="nucleotide sequence ID" value="NZ_CABKVG010000009.1"/>
</dbReference>
<gene>
    <name evidence="1" type="primary">anmK</name>
    <name evidence="2" type="ORF">LVJ82_09800</name>
</gene>
<dbReference type="SUPFAM" id="SSF53067">
    <property type="entry name" value="Actin-like ATPase domain"/>
    <property type="match status" value="1"/>
</dbReference>
<dbReference type="InterPro" id="IPR005338">
    <property type="entry name" value="Anhydro_N_Ac-Mur_kinase"/>
</dbReference>
<dbReference type="EC" id="2.7.1.170" evidence="1"/>
<comment type="catalytic activity">
    <reaction evidence="1">
        <text>1,6-anhydro-N-acetyl-beta-muramate + ATP + H2O = N-acetyl-D-muramate 6-phosphate + ADP + H(+)</text>
        <dbReference type="Rhea" id="RHEA:24952"/>
        <dbReference type="ChEBI" id="CHEBI:15377"/>
        <dbReference type="ChEBI" id="CHEBI:15378"/>
        <dbReference type="ChEBI" id="CHEBI:30616"/>
        <dbReference type="ChEBI" id="CHEBI:58690"/>
        <dbReference type="ChEBI" id="CHEBI:58722"/>
        <dbReference type="ChEBI" id="CHEBI:456216"/>
        <dbReference type="EC" id="2.7.1.170"/>
    </reaction>
</comment>
<feature type="binding site" evidence="1">
    <location>
        <begin position="10"/>
        <end position="17"/>
    </location>
    <ligand>
        <name>ATP</name>
        <dbReference type="ChEBI" id="CHEBI:30616"/>
    </ligand>
</feature>
<comment type="similarity">
    <text evidence="1">Belongs to the anhydro-N-acetylmuramic acid kinase family.</text>
</comment>
<sequence>MTYYIGLMSGTSLDGVDAVLIDMQGAQWQGALAHSYLPYPEDIKTAVLALQQHGHDELHQAALLAQRLSRLYAQTVLQLLAAQGLQAADIAAIGCHGQTIRHAPELGYSLQLADWSLLAELTGIDVVGDFRSRDLAAGGQGAPLVPAFHAALFAHPEETRVLANIGGISNISVLRPHEAILGFDTGPGNMLMDAWMQTHFGQPYDADSRIAQQGQVLPDLLQALLNHPYFRMSAPKSTGRDLFSLSWLNTYLSGIEAPQDVLRTLLELTAVSLSTEIAVFAPKAVYVCGGGVYNPLLLERLPALLPRSTWHSTTALNLDPQWVEAAAFAWLAAQRLLGLPSNAPAATGAKGPRVLGAIYQA</sequence>
<keyword evidence="1" id="KW-0547">Nucleotide-binding</keyword>
<dbReference type="PANTHER" id="PTHR30605:SF0">
    <property type="entry name" value="ANHYDRO-N-ACETYLMURAMIC ACID KINASE"/>
    <property type="match status" value="1"/>
</dbReference>
<comment type="function">
    <text evidence="1">Catalyzes the specific phosphorylation of 1,6-anhydro-N-acetylmuramic acid (anhMurNAc) with the simultaneous cleavage of the 1,6-anhydro ring, generating MurNAc-6-P. Is required for the utilization of anhMurNAc either imported from the medium or derived from its own cell wall murein, and thus plays a role in cell wall recycling.</text>
</comment>
<dbReference type="Pfam" id="PF03702">
    <property type="entry name" value="AnmK"/>
    <property type="match status" value="1"/>
</dbReference>
<comment type="pathway">
    <text evidence="1">Amino-sugar metabolism; 1,6-anhydro-N-acetylmuramate degradation.</text>
</comment>
<protein>
    <recommendedName>
        <fullName evidence="1">Anhydro-N-acetylmuramic acid kinase</fullName>
        <ecNumber evidence="1">2.7.1.170</ecNumber>
    </recommendedName>
    <alternativeName>
        <fullName evidence="1">AnhMurNAc kinase</fullName>
    </alternativeName>
</protein>
<keyword evidence="1 2" id="KW-0808">Transferase</keyword>
<proteinExistence type="inferred from homology"/>
<dbReference type="PANTHER" id="PTHR30605">
    <property type="entry name" value="ANHYDRO-N-ACETYLMURAMIC ACID KINASE"/>
    <property type="match status" value="1"/>
</dbReference>
<dbReference type="InterPro" id="IPR043129">
    <property type="entry name" value="ATPase_NBD"/>
</dbReference>
<evidence type="ECO:0000256" key="1">
    <source>
        <dbReference type="HAMAP-Rule" id="MF_01270"/>
    </source>
</evidence>
<evidence type="ECO:0000313" key="2">
    <source>
        <dbReference type="EMBL" id="UOO87788.1"/>
    </source>
</evidence>
<dbReference type="HAMAP" id="MF_01270">
    <property type="entry name" value="AnhMurNAc_kinase"/>
    <property type="match status" value="1"/>
</dbReference>
<accession>A0ABY4DW96</accession>
<reference evidence="2 3" key="1">
    <citation type="journal article" date="2022" name="Res Sq">
        <title>Evolution of multicellular longitudinally dividing oral cavity symbionts (Neisseriaceae).</title>
        <authorList>
            <person name="Nyongesa S."/>
            <person name="Weber P."/>
            <person name="Bernet E."/>
            <person name="Pullido F."/>
            <person name="Nieckarz M."/>
            <person name="Delaby M."/>
            <person name="Nieves C."/>
            <person name="Viehboeck T."/>
            <person name="Krause N."/>
            <person name="Rivera-Millot A."/>
            <person name="Nakamura A."/>
            <person name="Vischer N."/>
            <person name="VanNieuwenhze M."/>
            <person name="Brun Y."/>
            <person name="Cava F."/>
            <person name="Bulgheresi S."/>
            <person name="Veyrier F."/>
        </authorList>
    </citation>
    <scope>NUCLEOTIDE SEQUENCE [LARGE SCALE GENOMIC DNA]</scope>
    <source>
        <strain evidence="2 3">SN4</strain>
    </source>
</reference>
<name>A0ABY4DW96_9NEIS</name>
<keyword evidence="1" id="KW-0119">Carbohydrate metabolism</keyword>
<keyword evidence="3" id="KW-1185">Reference proteome</keyword>
<dbReference type="Gene3D" id="3.30.420.40">
    <property type="match status" value="2"/>
</dbReference>
<evidence type="ECO:0000313" key="3">
    <source>
        <dbReference type="Proteomes" id="UP000832011"/>
    </source>
</evidence>
<dbReference type="NCBIfam" id="NF007139">
    <property type="entry name" value="PRK09585.1-3"/>
    <property type="match status" value="1"/>
</dbReference>
<dbReference type="Proteomes" id="UP000832011">
    <property type="component" value="Chromosome"/>
</dbReference>
<keyword evidence="1" id="KW-0067">ATP-binding</keyword>
<comment type="pathway">
    <text evidence="1">Cell wall biogenesis; peptidoglycan recycling.</text>
</comment>
<organism evidence="2 3">
    <name type="scientific">Vitreoscilla massiliensis</name>
    <dbReference type="NCBI Taxonomy" id="1689272"/>
    <lineage>
        <taxon>Bacteria</taxon>
        <taxon>Pseudomonadati</taxon>
        <taxon>Pseudomonadota</taxon>
        <taxon>Betaproteobacteria</taxon>
        <taxon>Neisseriales</taxon>
        <taxon>Neisseriaceae</taxon>
        <taxon>Vitreoscilla</taxon>
    </lineage>
</organism>
<dbReference type="GO" id="GO:0016301">
    <property type="term" value="F:kinase activity"/>
    <property type="evidence" value="ECO:0007669"/>
    <property type="project" value="UniProtKB-KW"/>
</dbReference>
<dbReference type="EMBL" id="CP091511">
    <property type="protein sequence ID" value="UOO87788.1"/>
    <property type="molecule type" value="Genomic_DNA"/>
</dbReference>
<keyword evidence="1 2" id="KW-0418">Kinase</keyword>